<name>A0ABU6X7A1_9FABA</name>
<protein>
    <submittedName>
        <fullName evidence="1">Uncharacterized protein</fullName>
    </submittedName>
</protein>
<evidence type="ECO:0000313" key="1">
    <source>
        <dbReference type="EMBL" id="MED6193409.1"/>
    </source>
</evidence>
<evidence type="ECO:0000313" key="2">
    <source>
        <dbReference type="Proteomes" id="UP001341840"/>
    </source>
</evidence>
<accession>A0ABU6X7A1</accession>
<comment type="caution">
    <text evidence="1">The sequence shown here is derived from an EMBL/GenBank/DDBJ whole genome shotgun (WGS) entry which is preliminary data.</text>
</comment>
<gene>
    <name evidence="1" type="ORF">PIB30_019143</name>
</gene>
<reference evidence="1 2" key="1">
    <citation type="journal article" date="2023" name="Plants (Basel)">
        <title>Bridging the Gap: Combining Genomics and Transcriptomics Approaches to Understand Stylosanthes scabra, an Orphan Legume from the Brazilian Caatinga.</title>
        <authorList>
            <person name="Ferreira-Neto J.R.C."/>
            <person name="da Silva M.D."/>
            <person name="Binneck E."/>
            <person name="de Melo N.F."/>
            <person name="da Silva R.H."/>
            <person name="de Melo A.L.T.M."/>
            <person name="Pandolfi V."/>
            <person name="Bustamante F.O."/>
            <person name="Brasileiro-Vidal A.C."/>
            <person name="Benko-Iseppon A.M."/>
        </authorList>
    </citation>
    <scope>NUCLEOTIDE SEQUENCE [LARGE SCALE GENOMIC DNA]</scope>
    <source>
        <tissue evidence="1">Leaves</tissue>
    </source>
</reference>
<dbReference type="EMBL" id="JASCZI010211507">
    <property type="protein sequence ID" value="MED6193409.1"/>
    <property type="molecule type" value="Genomic_DNA"/>
</dbReference>
<dbReference type="Proteomes" id="UP001341840">
    <property type="component" value="Unassembled WGS sequence"/>
</dbReference>
<sequence>MADLRPNIVFLDECGHPFSLSLWMLPEMGYLYQEFAKMLSHHNINGGALILATYYGGCFFRYKIIPCQEDELIPHMRNNCSPIPTQLDPEIFQMVPITEPSILRSYNETNHLCDMVQPSTILSINSENQKPHSVTALDHLNPKLKNLAEEEKDPIESITQENMKAMLEARKLCPMSSNRGLPIYEITSHVSFVKLHLPIRPSHITIVDDQNREFIARIHNKHKNEKKVFWEKVGKSSQMLMTCSWDIS</sequence>
<proteinExistence type="predicted"/>
<keyword evidence="2" id="KW-1185">Reference proteome</keyword>
<organism evidence="1 2">
    <name type="scientific">Stylosanthes scabra</name>
    <dbReference type="NCBI Taxonomy" id="79078"/>
    <lineage>
        <taxon>Eukaryota</taxon>
        <taxon>Viridiplantae</taxon>
        <taxon>Streptophyta</taxon>
        <taxon>Embryophyta</taxon>
        <taxon>Tracheophyta</taxon>
        <taxon>Spermatophyta</taxon>
        <taxon>Magnoliopsida</taxon>
        <taxon>eudicotyledons</taxon>
        <taxon>Gunneridae</taxon>
        <taxon>Pentapetalae</taxon>
        <taxon>rosids</taxon>
        <taxon>fabids</taxon>
        <taxon>Fabales</taxon>
        <taxon>Fabaceae</taxon>
        <taxon>Papilionoideae</taxon>
        <taxon>50 kb inversion clade</taxon>
        <taxon>dalbergioids sensu lato</taxon>
        <taxon>Dalbergieae</taxon>
        <taxon>Pterocarpus clade</taxon>
        <taxon>Stylosanthes</taxon>
    </lineage>
</organism>